<dbReference type="GO" id="GO:0016491">
    <property type="term" value="F:oxidoreductase activity"/>
    <property type="evidence" value="ECO:0007669"/>
    <property type="project" value="UniProtKB-KW"/>
</dbReference>
<dbReference type="GeneID" id="64982196"/>
<dbReference type="SUPFAM" id="SSF51735">
    <property type="entry name" value="NAD(P)-binding Rossmann-fold domains"/>
    <property type="match status" value="1"/>
</dbReference>
<dbReference type="RefSeq" id="WP_059106728.1">
    <property type="nucleotide sequence ID" value="NZ_AP024589.1"/>
</dbReference>
<organism evidence="4 5">
    <name type="scientific">Staphylococcus auricularis</name>
    <dbReference type="NCBI Taxonomy" id="29379"/>
    <lineage>
        <taxon>Bacteria</taxon>
        <taxon>Bacillati</taxon>
        <taxon>Bacillota</taxon>
        <taxon>Bacilli</taxon>
        <taxon>Bacillales</taxon>
        <taxon>Staphylococcaceae</taxon>
        <taxon>Staphylococcus</taxon>
    </lineage>
</organism>
<dbReference type="AlphaFoldDB" id="A0AAP8PN62"/>
<keyword evidence="2" id="KW-0560">Oxidoreductase</keyword>
<gene>
    <name evidence="4" type="ORF">CD158_09675</name>
    <name evidence="3" type="ORF">QYH67_03325</name>
</gene>
<sequence length="252" mass="28404">MIGQHFILTGATSGLGRSLLTLLLQKRVTVTALVRHPENLSAFQTYIDCHQLHLIMCDLQNEADILELEPQLKHHTYHGLIYCAGMGYFKSMADHDFAEMKQTYMLNVVHFNLLLRMVEPHLVERPTIVGIGSQAAHVTQAYASHYGASKAAFIQTLNALRLERPSYHVMTVNTGPIATPFHQKADPTLAYAKSVKGIMLDPDDLAQRIIKGIINGVEEINQPKWMHILLKGYQLAPRWIEKLCPKLFNNKA</sequence>
<reference evidence="3" key="2">
    <citation type="submission" date="2023-07" db="EMBL/GenBank/DDBJ databases">
        <title>Evaluation of the beneficial properties of pineapple isolates.</title>
        <authorList>
            <person name="Adefiranye O."/>
        </authorList>
    </citation>
    <scope>NUCLEOTIDE SEQUENCE</scope>
    <source>
        <strain evidence="3">PAPLE_T1</strain>
    </source>
</reference>
<dbReference type="PANTHER" id="PTHR44196:SF1">
    <property type="entry name" value="DEHYDROGENASE_REDUCTASE SDR FAMILY MEMBER 7B"/>
    <property type="match status" value="1"/>
</dbReference>
<evidence type="ECO:0000256" key="2">
    <source>
        <dbReference type="ARBA" id="ARBA00023002"/>
    </source>
</evidence>
<dbReference type="Proteomes" id="UP000242470">
    <property type="component" value="Unassembled WGS sequence"/>
</dbReference>
<evidence type="ECO:0000313" key="5">
    <source>
        <dbReference type="Proteomes" id="UP000242470"/>
    </source>
</evidence>
<dbReference type="Pfam" id="PF00106">
    <property type="entry name" value="adh_short"/>
    <property type="match status" value="1"/>
</dbReference>
<dbReference type="CDD" id="cd05233">
    <property type="entry name" value="SDR_c"/>
    <property type="match status" value="1"/>
</dbReference>
<dbReference type="InterPro" id="IPR002347">
    <property type="entry name" value="SDR_fam"/>
</dbReference>
<dbReference type="EMBL" id="PPQW01000072">
    <property type="protein sequence ID" value="PNZ66177.1"/>
    <property type="molecule type" value="Genomic_DNA"/>
</dbReference>
<dbReference type="InterPro" id="IPR036291">
    <property type="entry name" value="NAD(P)-bd_dom_sf"/>
</dbReference>
<name>A0AAP8PN62_9STAP</name>
<reference evidence="4 5" key="1">
    <citation type="submission" date="2017-08" db="EMBL/GenBank/DDBJ databases">
        <title>Draft genome sequences of 64 type strains of genus Staph aureus.</title>
        <authorList>
            <person name="Cole K."/>
            <person name="Golubchik T."/>
            <person name="Russell J."/>
            <person name="Foster D."/>
            <person name="Llewelyn M."/>
            <person name="Wilson D."/>
            <person name="Crook D."/>
            <person name="Paul J."/>
        </authorList>
    </citation>
    <scope>NUCLEOTIDE SEQUENCE [LARGE SCALE GENOMIC DNA]</scope>
    <source>
        <strain evidence="4 5">NCTC 12101</strain>
    </source>
</reference>
<evidence type="ECO:0000313" key="3">
    <source>
        <dbReference type="EMBL" id="MDN4532619.1"/>
    </source>
</evidence>
<dbReference type="PANTHER" id="PTHR44196">
    <property type="entry name" value="DEHYDROGENASE/REDUCTASE SDR FAMILY MEMBER 7B"/>
    <property type="match status" value="1"/>
</dbReference>
<dbReference type="EMBL" id="JAUHQC010000006">
    <property type="protein sequence ID" value="MDN4532619.1"/>
    <property type="molecule type" value="Genomic_DNA"/>
</dbReference>
<accession>A0AAP8PN62</accession>
<evidence type="ECO:0000256" key="1">
    <source>
        <dbReference type="ARBA" id="ARBA00006484"/>
    </source>
</evidence>
<dbReference type="Gene3D" id="3.40.50.720">
    <property type="entry name" value="NAD(P)-binding Rossmann-like Domain"/>
    <property type="match status" value="1"/>
</dbReference>
<dbReference type="Proteomes" id="UP001171687">
    <property type="component" value="Unassembled WGS sequence"/>
</dbReference>
<dbReference type="GO" id="GO:0016020">
    <property type="term" value="C:membrane"/>
    <property type="evidence" value="ECO:0007669"/>
    <property type="project" value="TreeGrafter"/>
</dbReference>
<comment type="caution">
    <text evidence="4">The sequence shown here is derived from an EMBL/GenBank/DDBJ whole genome shotgun (WGS) entry which is preliminary data.</text>
</comment>
<protein>
    <submittedName>
        <fullName evidence="4">KR domain-containing protein</fullName>
    </submittedName>
    <submittedName>
        <fullName evidence="3">SDR family NAD(P)-dependent oxidoreductase</fullName>
    </submittedName>
</protein>
<comment type="similarity">
    <text evidence="1">Belongs to the short-chain dehydrogenases/reductases (SDR) family.</text>
</comment>
<evidence type="ECO:0000313" key="4">
    <source>
        <dbReference type="EMBL" id="PNZ66177.1"/>
    </source>
</evidence>
<proteinExistence type="inferred from homology"/>